<evidence type="ECO:0000313" key="2">
    <source>
        <dbReference type="Proteomes" id="UP000015445"/>
    </source>
</evidence>
<organism evidence="1 2">
    <name type="scientific">Leptospira alstonii serovar Pingchang str. 80-412</name>
    <dbReference type="NCBI Taxonomy" id="1218564"/>
    <lineage>
        <taxon>Bacteria</taxon>
        <taxon>Pseudomonadati</taxon>
        <taxon>Spirochaetota</taxon>
        <taxon>Spirochaetia</taxon>
        <taxon>Leptospirales</taxon>
        <taxon>Leptospiraceae</taxon>
        <taxon>Leptospira</taxon>
    </lineage>
</organism>
<accession>T0GYN7</accession>
<dbReference type="Proteomes" id="UP000015445">
    <property type="component" value="Unassembled WGS sequence"/>
</dbReference>
<keyword evidence="2" id="KW-1185">Reference proteome</keyword>
<proteinExistence type="predicted"/>
<protein>
    <submittedName>
        <fullName evidence="1">Uncharacterized protein</fullName>
    </submittedName>
</protein>
<dbReference type="EMBL" id="AOHD02000066">
    <property type="protein sequence ID" value="EQA78389.1"/>
    <property type="molecule type" value="Genomic_DNA"/>
</dbReference>
<reference evidence="1" key="1">
    <citation type="submission" date="2013-05" db="EMBL/GenBank/DDBJ databases">
        <authorList>
            <person name="Harkins D.M."/>
            <person name="Durkin A.S."/>
            <person name="Brinkac L.M."/>
            <person name="Haft D.H."/>
            <person name="Selengut J.D."/>
            <person name="Sanka R."/>
            <person name="DePew J."/>
            <person name="Purushe J."/>
            <person name="Galloway R.L."/>
            <person name="Vinetz J.M."/>
            <person name="Sutton G.G."/>
            <person name="Nierman W.C."/>
            <person name="Fouts D.E."/>
        </authorList>
    </citation>
    <scope>NUCLEOTIDE SEQUENCE [LARGE SCALE GENOMIC DNA]</scope>
    <source>
        <strain evidence="1">80-412</strain>
    </source>
</reference>
<comment type="caution">
    <text evidence="1">The sequence shown here is derived from an EMBL/GenBank/DDBJ whole genome shotgun (WGS) entry which is preliminary data.</text>
</comment>
<evidence type="ECO:0000313" key="1">
    <source>
        <dbReference type="EMBL" id="EQA78389.1"/>
    </source>
</evidence>
<dbReference type="AlphaFoldDB" id="T0GYN7"/>
<gene>
    <name evidence="1" type="ORF">LEP1GSC193_4107</name>
</gene>
<sequence length="60" mass="7287">MVDTGAHQKRIKRHGSKKQYYEELKKNTAELLYKNLKNPHFLKIYIRVVEKLILHLLLFH</sequence>
<name>T0GYN7_9LEPT</name>